<dbReference type="EMBL" id="POUM01000004">
    <property type="protein sequence ID" value="PNF60438.1"/>
    <property type="molecule type" value="Genomic_DNA"/>
</dbReference>
<name>A0A2N8RH71_STUST</name>
<evidence type="ECO:0000313" key="2">
    <source>
        <dbReference type="Proteomes" id="UP000236003"/>
    </source>
</evidence>
<gene>
    <name evidence="1" type="ORF">CXK99_06980</name>
</gene>
<reference evidence="1 2" key="1">
    <citation type="submission" date="2018-01" db="EMBL/GenBank/DDBJ databases">
        <title>Denitrification phenotypes of diverse strains of Pseudomonas stutzeri.</title>
        <authorList>
            <person name="Milligan D.A."/>
            <person name="Bergaust L."/>
            <person name="Bakken L.R."/>
            <person name="Frostegard A."/>
        </authorList>
    </citation>
    <scope>NUCLEOTIDE SEQUENCE [LARGE SCALE GENOMIC DNA]</scope>
    <source>
        <strain evidence="1 2">CCUG 44592</strain>
    </source>
</reference>
<evidence type="ECO:0000313" key="1">
    <source>
        <dbReference type="EMBL" id="PNF60438.1"/>
    </source>
</evidence>
<accession>A0A2N8RH71</accession>
<protein>
    <submittedName>
        <fullName evidence="1">Uncharacterized protein</fullName>
    </submittedName>
</protein>
<dbReference type="AlphaFoldDB" id="A0A2N8RH71"/>
<proteinExistence type="predicted"/>
<comment type="caution">
    <text evidence="1">The sequence shown here is derived from an EMBL/GenBank/DDBJ whole genome shotgun (WGS) entry which is preliminary data.</text>
</comment>
<organism evidence="1 2">
    <name type="scientific">Stutzerimonas stutzeri</name>
    <name type="common">Pseudomonas stutzeri</name>
    <dbReference type="NCBI Taxonomy" id="316"/>
    <lineage>
        <taxon>Bacteria</taxon>
        <taxon>Pseudomonadati</taxon>
        <taxon>Pseudomonadota</taxon>
        <taxon>Gammaproteobacteria</taxon>
        <taxon>Pseudomonadales</taxon>
        <taxon>Pseudomonadaceae</taxon>
        <taxon>Stutzerimonas</taxon>
    </lineage>
</organism>
<dbReference type="RefSeq" id="WP_102820162.1">
    <property type="nucleotide sequence ID" value="NZ_JAMOHR010000004.1"/>
</dbReference>
<dbReference type="Proteomes" id="UP000236003">
    <property type="component" value="Unassembled WGS sequence"/>
</dbReference>
<sequence>MSKLYKFRPVLSADEACDLISRRTGETATLETIDYLVGSGYLTRIFCYGEIIVGFTEDAMEAMLKGQPGDVAVESLIGIVSQYYALADQFELCQAVDTAASTYYFFRVKPDDDGTTHFKDQYLLNDLLPIAREDKDAVGFLYEELASIIETANDEARIPEPPKFQPLLIRVEKPVSPSRRGSVSELLGFETAGGVYSPTPRAKEALTQQATMPSKLDYRERESMERIILALARTAGFDLTEPFKAATALQAAAAREGVELPKSKDNIAGKLKAAARHDCYN</sequence>